<dbReference type="InterPro" id="IPR003661">
    <property type="entry name" value="HisK_dim/P_dom"/>
</dbReference>
<evidence type="ECO:0000256" key="3">
    <source>
        <dbReference type="ARBA" id="ARBA00012438"/>
    </source>
</evidence>
<evidence type="ECO:0000256" key="4">
    <source>
        <dbReference type="ARBA" id="ARBA00022553"/>
    </source>
</evidence>
<dbReference type="GO" id="GO:0016301">
    <property type="term" value="F:kinase activity"/>
    <property type="evidence" value="ECO:0007669"/>
    <property type="project" value="UniProtKB-KW"/>
</dbReference>
<reference evidence="14 15" key="1">
    <citation type="submission" date="2020-10" db="EMBL/GenBank/DDBJ databases">
        <title>Sequencing the genomes of 1000 actinobacteria strains.</title>
        <authorList>
            <person name="Klenk H.-P."/>
        </authorList>
    </citation>
    <scope>NUCLEOTIDE SEQUENCE [LARGE SCALE GENOMIC DNA]</scope>
    <source>
        <strain evidence="14 15">DSM 46744</strain>
    </source>
</reference>
<dbReference type="SMART" id="SM00388">
    <property type="entry name" value="HisKA"/>
    <property type="match status" value="1"/>
</dbReference>
<keyword evidence="4" id="KW-0597">Phosphoprotein</keyword>
<dbReference type="InterPro" id="IPR003660">
    <property type="entry name" value="HAMP_dom"/>
</dbReference>
<dbReference type="Pfam" id="PF02518">
    <property type="entry name" value="HATPase_c"/>
    <property type="match status" value="1"/>
</dbReference>
<dbReference type="Pfam" id="PF00512">
    <property type="entry name" value="HisKA"/>
    <property type="match status" value="1"/>
</dbReference>
<dbReference type="InterPro" id="IPR005467">
    <property type="entry name" value="His_kinase_dom"/>
</dbReference>
<comment type="subcellular location">
    <subcellularLocation>
        <location evidence="2">Cell membrane</location>
    </subcellularLocation>
</comment>
<keyword evidence="5" id="KW-0808">Transferase</keyword>
<evidence type="ECO:0000313" key="15">
    <source>
        <dbReference type="Proteomes" id="UP000627838"/>
    </source>
</evidence>
<keyword evidence="15" id="KW-1185">Reference proteome</keyword>
<dbReference type="PROSITE" id="PS50885">
    <property type="entry name" value="HAMP"/>
    <property type="match status" value="1"/>
</dbReference>
<name>A0ABR9JLC0_9ACTN</name>
<dbReference type="SUPFAM" id="SSF47384">
    <property type="entry name" value="Homodimeric domain of signal transducing histidine kinase"/>
    <property type="match status" value="1"/>
</dbReference>
<evidence type="ECO:0000256" key="11">
    <source>
        <dbReference type="SAM" id="Phobius"/>
    </source>
</evidence>
<dbReference type="InterPro" id="IPR036097">
    <property type="entry name" value="HisK_dim/P_sf"/>
</dbReference>
<dbReference type="PRINTS" id="PR00344">
    <property type="entry name" value="BCTRLSENSOR"/>
</dbReference>
<dbReference type="PANTHER" id="PTHR45436:SF5">
    <property type="entry name" value="SENSOR HISTIDINE KINASE TRCS"/>
    <property type="match status" value="1"/>
</dbReference>
<keyword evidence="8 11" id="KW-1133">Transmembrane helix</keyword>
<keyword evidence="6 11" id="KW-0812">Transmembrane</keyword>
<dbReference type="EMBL" id="JADBDZ010000001">
    <property type="protein sequence ID" value="MBE1530910.1"/>
    <property type="molecule type" value="Genomic_DNA"/>
</dbReference>
<dbReference type="Proteomes" id="UP000627838">
    <property type="component" value="Unassembled WGS sequence"/>
</dbReference>
<keyword evidence="9" id="KW-0902">Two-component regulatory system</keyword>
<organism evidence="14 15">
    <name type="scientific">Actinomadura algeriensis</name>
    <dbReference type="NCBI Taxonomy" id="1679523"/>
    <lineage>
        <taxon>Bacteria</taxon>
        <taxon>Bacillati</taxon>
        <taxon>Actinomycetota</taxon>
        <taxon>Actinomycetes</taxon>
        <taxon>Streptosporangiales</taxon>
        <taxon>Thermomonosporaceae</taxon>
        <taxon>Actinomadura</taxon>
    </lineage>
</organism>
<evidence type="ECO:0000256" key="2">
    <source>
        <dbReference type="ARBA" id="ARBA00004236"/>
    </source>
</evidence>
<dbReference type="SMART" id="SM00304">
    <property type="entry name" value="HAMP"/>
    <property type="match status" value="1"/>
</dbReference>
<gene>
    <name evidence="14" type="ORF">H4W34_000743</name>
</gene>
<evidence type="ECO:0000256" key="9">
    <source>
        <dbReference type="ARBA" id="ARBA00023012"/>
    </source>
</evidence>
<evidence type="ECO:0000256" key="8">
    <source>
        <dbReference type="ARBA" id="ARBA00022989"/>
    </source>
</evidence>
<dbReference type="CDD" id="cd06225">
    <property type="entry name" value="HAMP"/>
    <property type="match status" value="1"/>
</dbReference>
<evidence type="ECO:0000256" key="6">
    <source>
        <dbReference type="ARBA" id="ARBA00022692"/>
    </source>
</evidence>
<dbReference type="Pfam" id="PF00672">
    <property type="entry name" value="HAMP"/>
    <property type="match status" value="1"/>
</dbReference>
<keyword evidence="10 11" id="KW-0472">Membrane</keyword>
<evidence type="ECO:0000256" key="1">
    <source>
        <dbReference type="ARBA" id="ARBA00000085"/>
    </source>
</evidence>
<dbReference type="CDD" id="cd00075">
    <property type="entry name" value="HATPase"/>
    <property type="match status" value="1"/>
</dbReference>
<dbReference type="Gene3D" id="3.30.565.10">
    <property type="entry name" value="Histidine kinase-like ATPase, C-terminal domain"/>
    <property type="match status" value="1"/>
</dbReference>
<dbReference type="InterPro" id="IPR050428">
    <property type="entry name" value="TCS_sensor_his_kinase"/>
</dbReference>
<evidence type="ECO:0000259" key="13">
    <source>
        <dbReference type="PROSITE" id="PS50885"/>
    </source>
</evidence>
<dbReference type="PANTHER" id="PTHR45436">
    <property type="entry name" value="SENSOR HISTIDINE KINASE YKOH"/>
    <property type="match status" value="1"/>
</dbReference>
<dbReference type="CDD" id="cd00082">
    <property type="entry name" value="HisKA"/>
    <property type="match status" value="1"/>
</dbReference>
<dbReference type="Gene3D" id="1.10.287.130">
    <property type="match status" value="1"/>
</dbReference>
<evidence type="ECO:0000256" key="7">
    <source>
        <dbReference type="ARBA" id="ARBA00022777"/>
    </source>
</evidence>
<comment type="catalytic activity">
    <reaction evidence="1">
        <text>ATP + protein L-histidine = ADP + protein N-phospho-L-histidine.</text>
        <dbReference type="EC" id="2.7.13.3"/>
    </reaction>
</comment>
<dbReference type="InterPro" id="IPR036890">
    <property type="entry name" value="HATPase_C_sf"/>
</dbReference>
<proteinExistence type="predicted"/>
<dbReference type="SMART" id="SM00387">
    <property type="entry name" value="HATPase_c"/>
    <property type="match status" value="1"/>
</dbReference>
<evidence type="ECO:0000259" key="12">
    <source>
        <dbReference type="PROSITE" id="PS50109"/>
    </source>
</evidence>
<evidence type="ECO:0000256" key="10">
    <source>
        <dbReference type="ARBA" id="ARBA00023136"/>
    </source>
</evidence>
<feature type="domain" description="Histidine kinase" evidence="12">
    <location>
        <begin position="202"/>
        <end position="416"/>
    </location>
</feature>
<evidence type="ECO:0000313" key="14">
    <source>
        <dbReference type="EMBL" id="MBE1530910.1"/>
    </source>
</evidence>
<feature type="domain" description="HAMP" evidence="13">
    <location>
        <begin position="136"/>
        <end position="194"/>
    </location>
</feature>
<sequence length="433" mass="45983">MTRKGVPHLTLRARLTLTYAGLFMLAGLTLLGVTYALFNQELSRPMDTRYLAKVTAQPGEGGPNAGEATQERIVGAQGQVVEGGPEERIHLTMEKLARAQREEVQDAAVTSLVTQGSIALLVVGGVAAGFGWLIAGQMLAPLHRVTETARRIAAAPAADRGLHERIALRGRRDEVRELADTFDTMIERLDRSFDGQRRFVANASHELRTPLTLGRAMVEVAMHRRSASPDVLRLGETLLQINARHERLIGGLLLLAKSENEIVNRAPLDLADVVGHVAAQTAAEATEAGVTVRAEAGEAVTSGDALLLERVVQNLVENGIRHNSGPGGWVRVASRAAGPRVVLEVANSGPLVPPYEVPALFEPFRRLDGDRVVDTKGAGLGLSIVQSIVRAHGGTVTAKPRPGGGLDISVVLPGNPDRLPGAVSPDRAAVRAG</sequence>
<dbReference type="PROSITE" id="PS50109">
    <property type="entry name" value="HIS_KIN"/>
    <property type="match status" value="1"/>
</dbReference>
<dbReference type="EC" id="2.7.13.3" evidence="3"/>
<feature type="transmembrane region" description="Helical" evidence="11">
    <location>
        <begin position="20"/>
        <end position="38"/>
    </location>
</feature>
<dbReference type="SUPFAM" id="SSF158472">
    <property type="entry name" value="HAMP domain-like"/>
    <property type="match status" value="1"/>
</dbReference>
<dbReference type="Gene3D" id="6.10.340.10">
    <property type="match status" value="1"/>
</dbReference>
<dbReference type="InterPro" id="IPR003594">
    <property type="entry name" value="HATPase_dom"/>
</dbReference>
<dbReference type="RefSeq" id="WP_192757857.1">
    <property type="nucleotide sequence ID" value="NZ_JADBDZ010000001.1"/>
</dbReference>
<protein>
    <recommendedName>
        <fullName evidence="3">histidine kinase</fullName>
        <ecNumber evidence="3">2.7.13.3</ecNumber>
    </recommendedName>
</protein>
<dbReference type="SUPFAM" id="SSF55874">
    <property type="entry name" value="ATPase domain of HSP90 chaperone/DNA topoisomerase II/histidine kinase"/>
    <property type="match status" value="1"/>
</dbReference>
<feature type="transmembrane region" description="Helical" evidence="11">
    <location>
        <begin position="118"/>
        <end position="142"/>
    </location>
</feature>
<comment type="caution">
    <text evidence="14">The sequence shown here is derived from an EMBL/GenBank/DDBJ whole genome shotgun (WGS) entry which is preliminary data.</text>
</comment>
<dbReference type="InterPro" id="IPR004358">
    <property type="entry name" value="Sig_transdc_His_kin-like_C"/>
</dbReference>
<evidence type="ECO:0000256" key="5">
    <source>
        <dbReference type="ARBA" id="ARBA00022679"/>
    </source>
</evidence>
<keyword evidence="7 14" id="KW-0418">Kinase</keyword>
<accession>A0ABR9JLC0</accession>